<organism evidence="1 2">
    <name type="scientific">Trichomonas vaginalis (strain ATCC PRA-98 / G3)</name>
    <dbReference type="NCBI Taxonomy" id="412133"/>
    <lineage>
        <taxon>Eukaryota</taxon>
        <taxon>Metamonada</taxon>
        <taxon>Parabasalia</taxon>
        <taxon>Trichomonadida</taxon>
        <taxon>Trichomonadidae</taxon>
        <taxon>Trichomonas</taxon>
    </lineage>
</organism>
<dbReference type="InParanoid" id="A2HPZ4"/>
<dbReference type="Proteomes" id="UP000001542">
    <property type="component" value="Unassembled WGS sequence"/>
</dbReference>
<dbReference type="VEuPathDB" id="TrichDB:TVAGG3_0809390"/>
<reference evidence="1" key="1">
    <citation type="submission" date="2006-10" db="EMBL/GenBank/DDBJ databases">
        <authorList>
            <person name="Amadeo P."/>
            <person name="Zhao Q."/>
            <person name="Wortman J."/>
            <person name="Fraser-Liggett C."/>
            <person name="Carlton J."/>
        </authorList>
    </citation>
    <scope>NUCLEOTIDE SEQUENCE</scope>
    <source>
        <strain evidence="1">G3</strain>
    </source>
</reference>
<gene>
    <name evidence="1" type="ORF">TVAG_559030</name>
</gene>
<keyword evidence="2" id="KW-1185">Reference proteome</keyword>
<evidence type="ECO:0000313" key="1">
    <source>
        <dbReference type="EMBL" id="EAX68523.1"/>
    </source>
</evidence>
<dbReference type="KEGG" id="tva:75673657"/>
<dbReference type="EMBL" id="DS140685">
    <property type="protein sequence ID" value="EAX68523.1"/>
    <property type="molecule type" value="Genomic_DNA"/>
</dbReference>
<dbReference type="VEuPathDB" id="TrichDB:TVAG_559030"/>
<proteinExistence type="predicted"/>
<dbReference type="SMR" id="A2HPZ4"/>
<dbReference type="AlphaFoldDB" id="A2HPZ4"/>
<protein>
    <submittedName>
        <fullName evidence="1">Uncharacterized protein</fullName>
    </submittedName>
</protein>
<accession>A2HPZ4</accession>
<evidence type="ECO:0000313" key="2">
    <source>
        <dbReference type="Proteomes" id="UP000001542"/>
    </source>
</evidence>
<reference evidence="1" key="2">
    <citation type="journal article" date="2007" name="Science">
        <title>Draft genome sequence of the sexually transmitted pathogen Trichomonas vaginalis.</title>
        <authorList>
            <person name="Carlton J.M."/>
            <person name="Hirt R.P."/>
            <person name="Silva J.C."/>
            <person name="Delcher A.L."/>
            <person name="Schatz M."/>
            <person name="Zhao Q."/>
            <person name="Wortman J.R."/>
            <person name="Bidwell S.L."/>
            <person name="Alsmark U.C.M."/>
            <person name="Besteiro S."/>
            <person name="Sicheritz-Ponten T."/>
            <person name="Noel C.J."/>
            <person name="Dacks J.B."/>
            <person name="Foster P.G."/>
            <person name="Simillion C."/>
            <person name="Van de Peer Y."/>
            <person name="Miranda-Saavedra D."/>
            <person name="Barton G.J."/>
            <person name="Westrop G.D."/>
            <person name="Mueller S."/>
            <person name="Dessi D."/>
            <person name="Fiori P.L."/>
            <person name="Ren Q."/>
            <person name="Paulsen I."/>
            <person name="Zhang H."/>
            <person name="Bastida-Corcuera F.D."/>
            <person name="Simoes-Barbosa A."/>
            <person name="Brown M.T."/>
            <person name="Hayes R.D."/>
            <person name="Mukherjee M."/>
            <person name="Okumura C.Y."/>
            <person name="Schneider R."/>
            <person name="Smith A.J."/>
            <person name="Vanacova S."/>
            <person name="Villalvazo M."/>
            <person name="Haas B.J."/>
            <person name="Pertea M."/>
            <person name="Feldblyum T.V."/>
            <person name="Utterback T.R."/>
            <person name="Shu C.L."/>
            <person name="Osoegawa K."/>
            <person name="de Jong P.J."/>
            <person name="Hrdy I."/>
            <person name="Horvathova L."/>
            <person name="Zubacova Z."/>
            <person name="Dolezal P."/>
            <person name="Malik S.B."/>
            <person name="Logsdon J.M. Jr."/>
            <person name="Henze K."/>
            <person name="Gupta A."/>
            <person name="Wang C.C."/>
            <person name="Dunne R.L."/>
            <person name="Upcroft J.A."/>
            <person name="Upcroft P."/>
            <person name="White O."/>
            <person name="Salzberg S.L."/>
            <person name="Tang P."/>
            <person name="Chiu C.-H."/>
            <person name="Lee Y.-S."/>
            <person name="Embley T.M."/>
            <person name="Coombs G.H."/>
            <person name="Mottram J.C."/>
            <person name="Tachezy J."/>
            <person name="Fraser-Liggett C.M."/>
            <person name="Johnson P.J."/>
        </authorList>
    </citation>
    <scope>NUCLEOTIDE SEQUENCE [LARGE SCALE GENOMIC DNA]</scope>
    <source>
        <strain evidence="1">G3</strain>
    </source>
</reference>
<sequence length="61" mass="7063">MFFNSSLLKELPVLSIYCLNLLSDATIPYHRYPLTSEVTQEAKQLLRMFSGKPLERVPHIL</sequence>
<name>A2HPZ4_TRIV3</name>